<sequence>MAFEHPSGLPDAFDRAQDRPDYQALVFYGEEPFIQTTELNEIQTIQRNALKRLGHIIVNDGDRIDRGAAFVDIDAGTVTIEVGRVYADGDIWEVPARVLAGVSMVGRVEVGIRLLTDYVTHEQDASLVGLVPGPISEGEGGAAREIRSATWANKDADEPGLFFTVYILQDGVILDEQGPNLFAPVMAAIADQDRPNGNYIVHGCRVTYLATNAGKQIFSISEGEANIYGYKRSRLAALRHEEPEDWDEMIIPGETHIYPGGASHTFEVDFAPIGVVNSILLTKEITVNVTRGPIANGQDGLPKTGVTSIVGIAGFTKDVDYTLTANTVNWGLAGGEPLAGATYPVTFRYLDLVEPTARTDTAITVAGGADGGAAILAYTSKLPRIDRLCLAEDGAPLYIKGISARANGLPPAAPDNALKLCQVHNDWMGPPRIVIDGKNDGVVFNPQSEIARLKFAFLDMQRLMGLERIQQSIDSREPVAKKGIFVDPFIDDTYRDAGLAQSGAIFDGMVQLAIDPTFFTTTLTGPVMLDPVEEVIVSQPLKSFCEKINPYQNFTFLPGALKLVPPVDFWTETRDTWTSARTQEFNRGTRTDSGPLRTATTSSELVDTRTEMIEFLRQIPVSFTISGFAPGEILDELTFDSVDVKPAGVHTADGTGELSGSFVIPPNVTAGSKIVAAKGMGGTDATALFAGQGTVTTRTMRLVTTVLTWTRARTVAMGGGGRGSGADGSRGLDPQAQGFALPETRQVMGVDFHLCHIGDEAKHIVVNQVTMNNGYPTTDIQAEAILPMVGAVIGWKAARYTLPVTTGPQFLQAFVIKTDDADHSVSIAKLGGFDQELQQKIASHPYTTSARFSSVNAETYTAHQDEALAFRIVVANYPVTTKVVELGSFDLVDCSDIQVRAAVEIPAAGCSVEFEIERTNGTKYRLAPFQVLQLTEYITETVQLRAILKGTSKLSPILYAPVDLVAGHIHEEFTYVTRAFALGEAVRIANYFKAYLPGGSTIAVGLSIDDGPFVAMPVAENEQLAFPLWVDRKHELTGQTGTTCRLKLTGTGGPASRLVAGHYSAAVF</sequence>
<dbReference type="OrthoDB" id="2463879at2"/>
<dbReference type="RefSeq" id="WP_160784854.1">
    <property type="nucleotide sequence ID" value="NZ_CP086610.1"/>
</dbReference>
<name>A0A6N8T8A8_SHIZO</name>
<evidence type="ECO:0000313" key="3">
    <source>
        <dbReference type="Proteomes" id="UP000440304"/>
    </source>
</evidence>
<dbReference type="Proteomes" id="UP000440304">
    <property type="component" value="Unassembled WGS sequence"/>
</dbReference>
<comment type="caution">
    <text evidence="2">The sequence shown here is derived from an EMBL/GenBank/DDBJ whole genome shotgun (WGS) entry which is preliminary data.</text>
</comment>
<accession>A0A6N8T8A8</accession>
<evidence type="ECO:0000259" key="1">
    <source>
        <dbReference type="Pfam" id="PF16075"/>
    </source>
</evidence>
<feature type="domain" description="DUF4815" evidence="1">
    <location>
        <begin position="13"/>
        <end position="577"/>
    </location>
</feature>
<proteinExistence type="predicted"/>
<protein>
    <submittedName>
        <fullName evidence="2">DUF4815 domain-containing protein</fullName>
    </submittedName>
</protein>
<reference evidence="2 3" key="1">
    <citation type="submission" date="2019-12" db="EMBL/GenBank/DDBJ databases">
        <title>Shinella granuli gen. nov., sp. nov., and proposal of the reclassification of Zoogloea ramigera ATCC 19623 as Shinella zoogloeoides sp. nov.</title>
        <authorList>
            <person name="Gao J."/>
        </authorList>
    </citation>
    <scope>NUCLEOTIDE SEQUENCE [LARGE SCALE GENOMIC DNA]</scope>
    <source>
        <strain evidence="2 3">DSM 287</strain>
    </source>
</reference>
<evidence type="ECO:0000313" key="2">
    <source>
        <dbReference type="EMBL" id="MXN99446.1"/>
    </source>
</evidence>
<dbReference type="AlphaFoldDB" id="A0A6N8T8A8"/>
<dbReference type="Pfam" id="PF16075">
    <property type="entry name" value="DUF4815"/>
    <property type="match status" value="1"/>
</dbReference>
<dbReference type="EMBL" id="WUML01000002">
    <property type="protein sequence ID" value="MXN99446.1"/>
    <property type="molecule type" value="Genomic_DNA"/>
</dbReference>
<organism evidence="2 3">
    <name type="scientific">Shinella zoogloeoides</name>
    <name type="common">Crabtreella saccharophila</name>
    <dbReference type="NCBI Taxonomy" id="352475"/>
    <lineage>
        <taxon>Bacteria</taxon>
        <taxon>Pseudomonadati</taxon>
        <taxon>Pseudomonadota</taxon>
        <taxon>Alphaproteobacteria</taxon>
        <taxon>Hyphomicrobiales</taxon>
        <taxon>Rhizobiaceae</taxon>
        <taxon>Shinella</taxon>
    </lineage>
</organism>
<gene>
    <name evidence="2" type="ORF">GR156_03985</name>
</gene>
<dbReference type="InterPro" id="IPR032096">
    <property type="entry name" value="DUF4815"/>
</dbReference>